<gene>
    <name evidence="2" type="ORF">EWM59_13375</name>
</gene>
<dbReference type="OrthoDB" id="9840430at2"/>
<evidence type="ECO:0000313" key="3">
    <source>
        <dbReference type="Proteomes" id="UP000293162"/>
    </source>
</evidence>
<dbReference type="EMBL" id="SEWF01000017">
    <property type="protein sequence ID" value="RYU95234.1"/>
    <property type="molecule type" value="Genomic_DNA"/>
</dbReference>
<keyword evidence="1" id="KW-1133">Transmembrane helix</keyword>
<proteinExistence type="predicted"/>
<evidence type="ECO:0000313" key="2">
    <source>
        <dbReference type="EMBL" id="RYU95234.1"/>
    </source>
</evidence>
<evidence type="ECO:0000256" key="1">
    <source>
        <dbReference type="SAM" id="Phobius"/>
    </source>
</evidence>
<name>A0A4Q5LZD7_9BACT</name>
<keyword evidence="1" id="KW-0472">Membrane</keyword>
<accession>A0A4Q5LZD7</accession>
<dbReference type="RefSeq" id="WP_130021482.1">
    <property type="nucleotide sequence ID" value="NZ_SEWF01000017.1"/>
</dbReference>
<organism evidence="2 3">
    <name type="scientific">Emticicia agri</name>
    <dbReference type="NCBI Taxonomy" id="2492393"/>
    <lineage>
        <taxon>Bacteria</taxon>
        <taxon>Pseudomonadati</taxon>
        <taxon>Bacteroidota</taxon>
        <taxon>Cytophagia</taxon>
        <taxon>Cytophagales</taxon>
        <taxon>Leadbetterellaceae</taxon>
        <taxon>Emticicia</taxon>
    </lineage>
</organism>
<feature type="transmembrane region" description="Helical" evidence="1">
    <location>
        <begin position="134"/>
        <end position="155"/>
    </location>
</feature>
<comment type="caution">
    <text evidence="2">The sequence shown here is derived from an EMBL/GenBank/DDBJ whole genome shotgun (WGS) entry which is preliminary data.</text>
</comment>
<dbReference type="AlphaFoldDB" id="A0A4Q5LZD7"/>
<keyword evidence="1" id="KW-0812">Transmembrane</keyword>
<reference evidence="2 3" key="1">
    <citation type="submission" date="2019-02" db="EMBL/GenBank/DDBJ databases">
        <title>Bacterial novel species Emticicia sp. 17J42-9 isolated from soil.</title>
        <authorList>
            <person name="Jung H.-Y."/>
        </authorList>
    </citation>
    <scope>NUCLEOTIDE SEQUENCE [LARGE SCALE GENOMIC DNA]</scope>
    <source>
        <strain evidence="2 3">17J42-9</strain>
    </source>
</reference>
<sequence>MTTNQQIDQIIATLYNKQVKQGLEWTQLPDYETLCKELFADIPNLSEKHYQNLLYMLSSKRLINTHAETPEQAYHHQISLRPEVISWYEEFHSYFAYLEYLEQQRQPKAFREELDEDFDSDLSERTSIWAKMPVWAKVLLVIGVIAAIVVVATGYSE</sequence>
<protein>
    <submittedName>
        <fullName evidence="2">Uncharacterized protein</fullName>
    </submittedName>
</protein>
<keyword evidence="3" id="KW-1185">Reference proteome</keyword>
<dbReference type="Proteomes" id="UP000293162">
    <property type="component" value="Unassembled WGS sequence"/>
</dbReference>